<sequence>MYFVEGVVSEQRNKIETCLPWVFNGWSLPRSIELDKGLDDTWSVYGIEVTWKTTESKAKKGHKLKVGRLSNATPSAHGNNEFDLHVGLWVNREVLETFAPSLLDKSKREAGMKPFIPLRRSVRVQERMKMLDPLYGGIQAQT</sequence>
<organism evidence="1 2">
    <name type="scientific">Penicillium concentricum</name>
    <dbReference type="NCBI Taxonomy" id="293559"/>
    <lineage>
        <taxon>Eukaryota</taxon>
        <taxon>Fungi</taxon>
        <taxon>Dikarya</taxon>
        <taxon>Ascomycota</taxon>
        <taxon>Pezizomycotina</taxon>
        <taxon>Eurotiomycetes</taxon>
        <taxon>Eurotiomycetidae</taxon>
        <taxon>Eurotiales</taxon>
        <taxon>Aspergillaceae</taxon>
        <taxon>Penicillium</taxon>
    </lineage>
</organism>
<dbReference type="EMBL" id="JAPZBT010000006">
    <property type="protein sequence ID" value="KAJ5357096.1"/>
    <property type="molecule type" value="Genomic_DNA"/>
</dbReference>
<dbReference type="RefSeq" id="XP_056575243.1">
    <property type="nucleotide sequence ID" value="XM_056729428.1"/>
</dbReference>
<comment type="caution">
    <text evidence="1">The sequence shown here is derived from an EMBL/GenBank/DDBJ whole genome shotgun (WGS) entry which is preliminary data.</text>
</comment>
<proteinExistence type="predicted"/>
<keyword evidence="2" id="KW-1185">Reference proteome</keyword>
<dbReference type="OrthoDB" id="4372468at2759"/>
<evidence type="ECO:0000313" key="1">
    <source>
        <dbReference type="EMBL" id="KAJ5357096.1"/>
    </source>
</evidence>
<evidence type="ECO:0000313" key="2">
    <source>
        <dbReference type="Proteomes" id="UP001147752"/>
    </source>
</evidence>
<accession>A0A9W9RBG2</accession>
<reference evidence="1" key="1">
    <citation type="submission" date="2022-12" db="EMBL/GenBank/DDBJ databases">
        <authorList>
            <person name="Petersen C."/>
        </authorList>
    </citation>
    <scope>NUCLEOTIDE SEQUENCE</scope>
    <source>
        <strain evidence="1">IBT 3081</strain>
    </source>
</reference>
<dbReference type="Proteomes" id="UP001147752">
    <property type="component" value="Unassembled WGS sequence"/>
</dbReference>
<protein>
    <submittedName>
        <fullName evidence="1">Uncharacterized protein</fullName>
    </submittedName>
</protein>
<name>A0A9W9RBG2_9EURO</name>
<dbReference type="AlphaFoldDB" id="A0A9W9RBG2"/>
<gene>
    <name evidence="1" type="ORF">N7517_011705</name>
</gene>
<reference evidence="1" key="2">
    <citation type="journal article" date="2023" name="IMA Fungus">
        <title>Comparative genomic study of the Penicillium genus elucidates a diverse pangenome and 15 lateral gene transfer events.</title>
        <authorList>
            <person name="Petersen C."/>
            <person name="Sorensen T."/>
            <person name="Nielsen M.R."/>
            <person name="Sondergaard T.E."/>
            <person name="Sorensen J.L."/>
            <person name="Fitzpatrick D.A."/>
            <person name="Frisvad J.C."/>
            <person name="Nielsen K.L."/>
        </authorList>
    </citation>
    <scope>NUCLEOTIDE SEQUENCE</scope>
    <source>
        <strain evidence="1">IBT 3081</strain>
    </source>
</reference>
<dbReference type="GeneID" id="81468611"/>